<keyword evidence="9" id="KW-1185">Reference proteome</keyword>
<feature type="region of interest" description="Disordered" evidence="5">
    <location>
        <begin position="1"/>
        <end position="21"/>
    </location>
</feature>
<dbReference type="NCBIfam" id="TIGR00229">
    <property type="entry name" value="sensory_box"/>
    <property type="match status" value="2"/>
</dbReference>
<dbReference type="PROSITE" id="PS50105">
    <property type="entry name" value="SAM_DOMAIN"/>
    <property type="match status" value="1"/>
</dbReference>
<dbReference type="SMART" id="SM00666">
    <property type="entry name" value="PB1"/>
    <property type="match status" value="1"/>
</dbReference>
<evidence type="ECO:0000256" key="1">
    <source>
        <dbReference type="ARBA" id="ARBA00022679"/>
    </source>
</evidence>
<dbReference type="GO" id="GO:0006355">
    <property type="term" value="P:regulation of DNA-templated transcription"/>
    <property type="evidence" value="ECO:0007669"/>
    <property type="project" value="InterPro"/>
</dbReference>
<accession>A0AA88GJP7</accession>
<organism evidence="8 9">
    <name type="scientific">Naegleria lovaniensis</name>
    <name type="common">Amoeba</name>
    <dbReference type="NCBI Taxonomy" id="51637"/>
    <lineage>
        <taxon>Eukaryota</taxon>
        <taxon>Discoba</taxon>
        <taxon>Heterolobosea</taxon>
        <taxon>Tetramitia</taxon>
        <taxon>Eutetramitia</taxon>
        <taxon>Vahlkampfiidae</taxon>
        <taxon>Naegleria</taxon>
    </lineage>
</organism>
<dbReference type="SUPFAM" id="SSF47769">
    <property type="entry name" value="SAM/Pointed domain"/>
    <property type="match status" value="1"/>
</dbReference>
<evidence type="ECO:0000256" key="4">
    <source>
        <dbReference type="ARBA" id="ARBA00022840"/>
    </source>
</evidence>
<name>A0AA88GJP7_NAELO</name>
<keyword evidence="1" id="KW-0808">Transferase</keyword>
<evidence type="ECO:0000256" key="5">
    <source>
        <dbReference type="SAM" id="MobiDB-lite"/>
    </source>
</evidence>
<keyword evidence="2" id="KW-0547">Nucleotide-binding</keyword>
<feature type="domain" description="SAM" evidence="6">
    <location>
        <begin position="35"/>
        <end position="98"/>
    </location>
</feature>
<dbReference type="RefSeq" id="XP_044547908.1">
    <property type="nucleotide sequence ID" value="XM_044695181.1"/>
</dbReference>
<dbReference type="SMART" id="SM00091">
    <property type="entry name" value="PAS"/>
    <property type="match status" value="2"/>
</dbReference>
<dbReference type="EMBL" id="PYSW02000024">
    <property type="protein sequence ID" value="KAG2382229.1"/>
    <property type="molecule type" value="Genomic_DNA"/>
</dbReference>
<evidence type="ECO:0000256" key="2">
    <source>
        <dbReference type="ARBA" id="ARBA00022741"/>
    </source>
</evidence>
<dbReference type="SUPFAM" id="SSF54277">
    <property type="entry name" value="CAD &amp; PB1 domains"/>
    <property type="match status" value="1"/>
</dbReference>
<gene>
    <name evidence="8" type="ORF">C9374_005431</name>
</gene>
<dbReference type="GeneID" id="68097886"/>
<dbReference type="PANTHER" id="PTHR31600:SF2">
    <property type="entry name" value="GAMETE ENRICHED GENE 10 PROTEIN-RELATED"/>
    <property type="match status" value="1"/>
</dbReference>
<protein>
    <submittedName>
        <fullName evidence="8">Uncharacterized protein</fullName>
    </submittedName>
</protein>
<dbReference type="Proteomes" id="UP000816034">
    <property type="component" value="Unassembled WGS sequence"/>
</dbReference>
<dbReference type="SMART" id="SM00454">
    <property type="entry name" value="SAM"/>
    <property type="match status" value="1"/>
</dbReference>
<keyword evidence="3" id="KW-0418">Kinase</keyword>
<dbReference type="FunFam" id="3.30.450.20:FF:000060">
    <property type="entry name" value="Sensor protein FixL"/>
    <property type="match status" value="2"/>
</dbReference>
<dbReference type="Gene3D" id="1.10.150.50">
    <property type="entry name" value="Transcription Factor, Ets-1"/>
    <property type="match status" value="1"/>
</dbReference>
<keyword evidence="4" id="KW-0067">ATP-binding</keyword>
<feature type="compositionally biased region" description="Low complexity" evidence="5">
    <location>
        <begin position="119"/>
        <end position="145"/>
    </location>
</feature>
<dbReference type="InterPro" id="IPR000014">
    <property type="entry name" value="PAS"/>
</dbReference>
<feature type="region of interest" description="Disordered" evidence="5">
    <location>
        <begin position="112"/>
        <end position="145"/>
    </location>
</feature>
<dbReference type="Pfam" id="PF00989">
    <property type="entry name" value="PAS"/>
    <property type="match status" value="2"/>
</dbReference>
<sequence>MPFGFFKKNKDTPQANAKPNSDLAKKLQQKDAGSWAVNEVGIWLDLVGLGEYKNVFINNSISGQELLELGEEDMNQLQITKLGHRKKFKKLVEALKKNSNITNFLEALSESNDSAENMPSAQSSSQPSSAAQNQSSDLSGGSSSNNNASSGIDLVFKCYHNDDVHLIALKKDRATFNELKLRIIEEYHCLKPVIKYKDTEGDFINIRKEEDFAICLQNVPVDSAIRLYITTENDSSAQLNDDTSSQTSGSELSSSNMAQLQVQRHIEQFPSIYGEDEEPEMDDGAVFFDDFVDAVIIITDDKIIQYVNKSVEKAFGYNRKELIGRNVKILMSNPHRAQHDNYVDNYLRTGQAKIIGSGRMVEARAKDGLIFPIWLSVAESSWLGRHAFTGTIQDLRKDKSKQTNSSVTNLLENLVDAVIIIDTKCTVCFMNKSAEKMFSYNRDEMIGKNINKLMPEKYASVHDTYVSHYLETGEKKVIGRGRKVTAKDKQGNQFPIWLSVSETKWNGERGFVGTIQDLRKDNSLEKILN</sequence>
<dbReference type="Pfam" id="PF00564">
    <property type="entry name" value="PB1"/>
    <property type="match status" value="1"/>
</dbReference>
<dbReference type="AlphaFoldDB" id="A0AA88GJP7"/>
<dbReference type="GO" id="GO:0016301">
    <property type="term" value="F:kinase activity"/>
    <property type="evidence" value="ECO:0007669"/>
    <property type="project" value="UniProtKB-KW"/>
</dbReference>
<proteinExistence type="predicted"/>
<feature type="domain" description="PAS" evidence="7">
    <location>
        <begin position="403"/>
        <end position="473"/>
    </location>
</feature>
<dbReference type="InterPro" id="IPR013761">
    <property type="entry name" value="SAM/pointed_sf"/>
</dbReference>
<dbReference type="PROSITE" id="PS50112">
    <property type="entry name" value="PAS"/>
    <property type="match status" value="2"/>
</dbReference>
<evidence type="ECO:0000259" key="6">
    <source>
        <dbReference type="PROSITE" id="PS50105"/>
    </source>
</evidence>
<evidence type="ECO:0000313" key="9">
    <source>
        <dbReference type="Proteomes" id="UP000816034"/>
    </source>
</evidence>
<dbReference type="Gene3D" id="3.10.20.90">
    <property type="entry name" value="Phosphatidylinositol 3-kinase Catalytic Subunit, Chain A, domain 1"/>
    <property type="match status" value="1"/>
</dbReference>
<dbReference type="Gene3D" id="3.30.450.20">
    <property type="entry name" value="PAS domain"/>
    <property type="match status" value="2"/>
</dbReference>
<reference evidence="8 9" key="1">
    <citation type="journal article" date="2018" name="BMC Genomics">
        <title>The genome of Naegleria lovaniensis, the basis for a comparative approach to unravel pathogenicity factors of the human pathogenic amoeba N. fowleri.</title>
        <authorList>
            <person name="Liechti N."/>
            <person name="Schurch N."/>
            <person name="Bruggmann R."/>
            <person name="Wittwer M."/>
        </authorList>
    </citation>
    <scope>NUCLEOTIDE SEQUENCE [LARGE SCALE GENOMIC DNA]</scope>
    <source>
        <strain evidence="8 9">ATCC 30569</strain>
    </source>
</reference>
<dbReference type="InterPro" id="IPR000270">
    <property type="entry name" value="PB1_dom"/>
</dbReference>
<dbReference type="InterPro" id="IPR035965">
    <property type="entry name" value="PAS-like_dom_sf"/>
</dbReference>
<dbReference type="CDD" id="cd00130">
    <property type="entry name" value="PAS"/>
    <property type="match status" value="2"/>
</dbReference>
<dbReference type="PANTHER" id="PTHR31600">
    <property type="entry name" value="TINY MACROCYSTS PROTEIN B-RELATED"/>
    <property type="match status" value="1"/>
</dbReference>
<dbReference type="Pfam" id="PF00536">
    <property type="entry name" value="SAM_1"/>
    <property type="match status" value="1"/>
</dbReference>
<evidence type="ECO:0000313" key="8">
    <source>
        <dbReference type="EMBL" id="KAG2382229.1"/>
    </source>
</evidence>
<dbReference type="InterPro" id="IPR052994">
    <property type="entry name" value="Tiny_macrocysts_regulators"/>
</dbReference>
<dbReference type="InterPro" id="IPR001660">
    <property type="entry name" value="SAM"/>
</dbReference>
<dbReference type="SUPFAM" id="SSF55785">
    <property type="entry name" value="PYP-like sensor domain (PAS domain)"/>
    <property type="match status" value="2"/>
</dbReference>
<comment type="caution">
    <text evidence="8">The sequence shown here is derived from an EMBL/GenBank/DDBJ whole genome shotgun (WGS) entry which is preliminary data.</text>
</comment>
<evidence type="ECO:0000256" key="3">
    <source>
        <dbReference type="ARBA" id="ARBA00022777"/>
    </source>
</evidence>
<dbReference type="InterPro" id="IPR013767">
    <property type="entry name" value="PAS_fold"/>
</dbReference>
<dbReference type="CDD" id="cd05992">
    <property type="entry name" value="PB1"/>
    <property type="match status" value="1"/>
</dbReference>
<dbReference type="GO" id="GO:0005524">
    <property type="term" value="F:ATP binding"/>
    <property type="evidence" value="ECO:0007669"/>
    <property type="project" value="UniProtKB-KW"/>
</dbReference>
<feature type="domain" description="PAS" evidence="7">
    <location>
        <begin position="288"/>
        <end position="350"/>
    </location>
</feature>
<evidence type="ECO:0000259" key="7">
    <source>
        <dbReference type="PROSITE" id="PS50112"/>
    </source>
</evidence>